<protein>
    <submittedName>
        <fullName evidence="2">Uncharacterized protein</fullName>
    </submittedName>
</protein>
<name>A0A7M2T9V5_STRCW</name>
<accession>A0A7M2T9V5</accession>
<keyword evidence="3" id="KW-1185">Reference proteome</keyword>
<evidence type="ECO:0000313" key="2">
    <source>
        <dbReference type="EMBL" id="QOV45024.1"/>
    </source>
</evidence>
<dbReference type="KEGG" id="schf:IPT68_03240"/>
<organism evidence="2 3">
    <name type="scientific">Streptomyces chromofuscus</name>
    <dbReference type="NCBI Taxonomy" id="42881"/>
    <lineage>
        <taxon>Bacteria</taxon>
        <taxon>Bacillati</taxon>
        <taxon>Actinomycetota</taxon>
        <taxon>Actinomycetes</taxon>
        <taxon>Kitasatosporales</taxon>
        <taxon>Streptomycetaceae</taxon>
        <taxon>Streptomyces</taxon>
    </lineage>
</organism>
<evidence type="ECO:0000256" key="1">
    <source>
        <dbReference type="SAM" id="MobiDB-lite"/>
    </source>
</evidence>
<gene>
    <name evidence="2" type="ORF">IPT68_03240</name>
</gene>
<evidence type="ECO:0000313" key="3">
    <source>
        <dbReference type="Proteomes" id="UP000594008"/>
    </source>
</evidence>
<dbReference type="Proteomes" id="UP000594008">
    <property type="component" value="Chromosome"/>
</dbReference>
<feature type="region of interest" description="Disordered" evidence="1">
    <location>
        <begin position="1"/>
        <end position="72"/>
    </location>
</feature>
<dbReference type="AlphaFoldDB" id="A0A7M2T9V5"/>
<reference evidence="2 3" key="1">
    <citation type="submission" date="2020-10" db="EMBL/GenBank/DDBJ databases">
        <title>Streptomyces chromofuscus complate genome analysis.</title>
        <authorList>
            <person name="Anwar N."/>
        </authorList>
    </citation>
    <scope>NUCLEOTIDE SEQUENCE [LARGE SCALE GENOMIC DNA]</scope>
    <source>
        <strain evidence="2 3">DSM 40273</strain>
    </source>
</reference>
<sequence length="72" mass="7310">MRASRHSRHVVGAGHGTPATASGRDRPPTVARPSQVARAAVDPGFEGALTPTGACCEDTWPTTAMAGRTPSG</sequence>
<dbReference type="EMBL" id="CP063374">
    <property type="protein sequence ID" value="QOV45024.1"/>
    <property type="molecule type" value="Genomic_DNA"/>
</dbReference>
<proteinExistence type="predicted"/>